<organism evidence="2 3">
    <name type="scientific">Puccinia coronata f. sp. avenae</name>
    <dbReference type="NCBI Taxonomy" id="200324"/>
    <lineage>
        <taxon>Eukaryota</taxon>
        <taxon>Fungi</taxon>
        <taxon>Dikarya</taxon>
        <taxon>Basidiomycota</taxon>
        <taxon>Pucciniomycotina</taxon>
        <taxon>Pucciniomycetes</taxon>
        <taxon>Pucciniales</taxon>
        <taxon>Pucciniaceae</taxon>
        <taxon>Puccinia</taxon>
    </lineage>
</organism>
<accession>A0A2N5VWS0</accession>
<proteinExistence type="predicted"/>
<sequence length="57" mass="5939">MASADQSLGITLHNGQLVPVIKRSVLLSMTGADQPLGGVDTPHNGRLVIKGSTRSSR</sequence>
<protein>
    <submittedName>
        <fullName evidence="2">Uncharacterized protein</fullName>
    </submittedName>
</protein>
<name>A0A2N5VWS0_9BASI</name>
<reference evidence="2 3" key="1">
    <citation type="submission" date="2017-11" db="EMBL/GenBank/DDBJ databases">
        <title>De novo assembly and phasing of dikaryotic genomes from two isolates of Puccinia coronata f. sp. avenae, the causal agent of oat crown rust.</title>
        <authorList>
            <person name="Miller M.E."/>
            <person name="Zhang Y."/>
            <person name="Omidvar V."/>
            <person name="Sperschneider J."/>
            <person name="Schwessinger B."/>
            <person name="Raley C."/>
            <person name="Palmer J.M."/>
            <person name="Garnica D."/>
            <person name="Upadhyaya N."/>
            <person name="Rathjen J."/>
            <person name="Taylor J.M."/>
            <person name="Park R.F."/>
            <person name="Dodds P.N."/>
            <person name="Hirsch C.D."/>
            <person name="Kianian S.F."/>
            <person name="Figueroa M."/>
        </authorList>
    </citation>
    <scope>NUCLEOTIDE SEQUENCE [LARGE SCALE GENOMIC DNA]</scope>
    <source>
        <strain evidence="2">12NC29</strain>
    </source>
</reference>
<dbReference type="AlphaFoldDB" id="A0A2N5VWS0"/>
<dbReference type="EMBL" id="PGCJ01000046">
    <property type="protein sequence ID" value="PLW54402.1"/>
    <property type="molecule type" value="Genomic_DNA"/>
</dbReference>
<gene>
    <name evidence="2" type="ORF">PCANC_04757</name>
</gene>
<comment type="caution">
    <text evidence="2">The sequence shown here is derived from an EMBL/GenBank/DDBJ whole genome shotgun (WGS) entry which is preliminary data.</text>
</comment>
<keyword evidence="3" id="KW-1185">Reference proteome</keyword>
<feature type="region of interest" description="Disordered" evidence="1">
    <location>
        <begin position="33"/>
        <end position="57"/>
    </location>
</feature>
<evidence type="ECO:0000313" key="3">
    <source>
        <dbReference type="Proteomes" id="UP000235388"/>
    </source>
</evidence>
<evidence type="ECO:0000256" key="1">
    <source>
        <dbReference type="SAM" id="MobiDB-lite"/>
    </source>
</evidence>
<dbReference type="Proteomes" id="UP000235388">
    <property type="component" value="Unassembled WGS sequence"/>
</dbReference>
<evidence type="ECO:0000313" key="2">
    <source>
        <dbReference type="EMBL" id="PLW54402.1"/>
    </source>
</evidence>